<keyword evidence="2" id="KW-1003">Cell membrane</keyword>
<keyword evidence="5 6" id="KW-0472">Membrane</keyword>
<protein>
    <submittedName>
        <fullName evidence="7">OadG family protein</fullName>
    </submittedName>
</protein>
<evidence type="ECO:0000256" key="3">
    <source>
        <dbReference type="ARBA" id="ARBA00022692"/>
    </source>
</evidence>
<evidence type="ECO:0000313" key="8">
    <source>
        <dbReference type="Proteomes" id="UP001139521"/>
    </source>
</evidence>
<dbReference type="RefSeq" id="WP_249603530.1">
    <property type="nucleotide sequence ID" value="NZ_JAKHSK010000061.1"/>
</dbReference>
<evidence type="ECO:0000256" key="2">
    <source>
        <dbReference type="ARBA" id="ARBA00022475"/>
    </source>
</evidence>
<gene>
    <name evidence="7" type="ORF">L1967_21390</name>
</gene>
<keyword evidence="3 6" id="KW-0812">Transmembrane</keyword>
<evidence type="ECO:0000256" key="5">
    <source>
        <dbReference type="ARBA" id="ARBA00023136"/>
    </source>
</evidence>
<dbReference type="EMBL" id="JAKHSK010000061">
    <property type="protein sequence ID" value="MCL6220852.1"/>
    <property type="molecule type" value="Genomic_DNA"/>
</dbReference>
<evidence type="ECO:0000313" key="7">
    <source>
        <dbReference type="EMBL" id="MCL6220852.1"/>
    </source>
</evidence>
<dbReference type="AlphaFoldDB" id="A0A9X1ZTQ4"/>
<dbReference type="InterPro" id="IPR005899">
    <property type="entry name" value="Na_pump_deCOase"/>
</dbReference>
<organism evidence="7 8">
    <name type="scientific">Zunongwangia pacifica</name>
    <dbReference type="NCBI Taxonomy" id="2911062"/>
    <lineage>
        <taxon>Bacteria</taxon>
        <taxon>Pseudomonadati</taxon>
        <taxon>Bacteroidota</taxon>
        <taxon>Flavobacteriia</taxon>
        <taxon>Flavobacteriales</taxon>
        <taxon>Flavobacteriaceae</taxon>
        <taxon>Zunongwangia</taxon>
    </lineage>
</organism>
<accession>A0A9X1ZTQ4</accession>
<dbReference type="GO" id="GO:0036376">
    <property type="term" value="P:sodium ion export across plasma membrane"/>
    <property type="evidence" value="ECO:0007669"/>
    <property type="project" value="InterPro"/>
</dbReference>
<comment type="caution">
    <text evidence="7">The sequence shown here is derived from an EMBL/GenBank/DDBJ whole genome shotgun (WGS) entry which is preliminary data.</text>
</comment>
<dbReference type="GO" id="GO:0015081">
    <property type="term" value="F:sodium ion transmembrane transporter activity"/>
    <property type="evidence" value="ECO:0007669"/>
    <property type="project" value="InterPro"/>
</dbReference>
<keyword evidence="8" id="KW-1185">Reference proteome</keyword>
<feature type="transmembrane region" description="Helical" evidence="6">
    <location>
        <begin position="12"/>
        <end position="34"/>
    </location>
</feature>
<reference evidence="7" key="1">
    <citation type="submission" date="2022-01" db="EMBL/GenBank/DDBJ databases">
        <title>Genome sequencing of Zunongwangia sp. M21534 genome.</title>
        <authorList>
            <person name="Chen Y."/>
            <person name="Dong C."/>
            <person name="Shao Z."/>
        </authorList>
    </citation>
    <scope>NUCLEOTIDE SEQUENCE</scope>
    <source>
        <strain evidence="7">MCCC M21534</strain>
    </source>
</reference>
<evidence type="ECO:0000256" key="1">
    <source>
        <dbReference type="ARBA" id="ARBA00004236"/>
    </source>
</evidence>
<dbReference type="GO" id="GO:0005886">
    <property type="term" value="C:plasma membrane"/>
    <property type="evidence" value="ECO:0007669"/>
    <property type="project" value="UniProtKB-SubCell"/>
</dbReference>
<proteinExistence type="predicted"/>
<evidence type="ECO:0000256" key="6">
    <source>
        <dbReference type="SAM" id="Phobius"/>
    </source>
</evidence>
<dbReference type="Pfam" id="PF04277">
    <property type="entry name" value="OAD_gamma"/>
    <property type="match status" value="1"/>
</dbReference>
<comment type="subcellular location">
    <subcellularLocation>
        <location evidence="1">Cell membrane</location>
    </subcellularLocation>
</comment>
<evidence type="ECO:0000256" key="4">
    <source>
        <dbReference type="ARBA" id="ARBA00022989"/>
    </source>
</evidence>
<keyword evidence="4 6" id="KW-1133">Transmembrane helix</keyword>
<dbReference type="Proteomes" id="UP001139521">
    <property type="component" value="Unassembled WGS sequence"/>
</dbReference>
<sequence length="92" mass="9958">MENNLNNALVIMLVGMITVFIILSLVVVIGNLIIKLTNKYSAENKQPTQIPQQSNSIANSQTIAALVAAVDVTTFGKGKITNITKVSSWQEK</sequence>
<name>A0A9X1ZTQ4_9FLAO</name>